<organism evidence="2 3">
    <name type="scientific">Sporanaerobacter acetigenes DSM 13106</name>
    <dbReference type="NCBI Taxonomy" id="1123281"/>
    <lineage>
        <taxon>Bacteria</taxon>
        <taxon>Bacillati</taxon>
        <taxon>Bacillota</taxon>
        <taxon>Tissierellia</taxon>
        <taxon>Tissierellales</taxon>
        <taxon>Sporanaerobacteraceae</taxon>
        <taxon>Sporanaerobacter</taxon>
    </lineage>
</organism>
<name>A0A1M5U0R4_9FIRM</name>
<dbReference type="OrthoDB" id="1708099at2"/>
<gene>
    <name evidence="2" type="ORF">SAMN02745180_00491</name>
</gene>
<proteinExistence type="predicted"/>
<feature type="compositionally biased region" description="Basic and acidic residues" evidence="1">
    <location>
        <begin position="33"/>
        <end position="46"/>
    </location>
</feature>
<evidence type="ECO:0000313" key="2">
    <source>
        <dbReference type="EMBL" id="SHH56617.1"/>
    </source>
</evidence>
<dbReference type="STRING" id="1123281.SAMN02745180_00491"/>
<protein>
    <submittedName>
        <fullName evidence="2">Uncharacterized protein</fullName>
    </submittedName>
</protein>
<dbReference type="EMBL" id="FQXR01000003">
    <property type="protein sequence ID" value="SHH56617.1"/>
    <property type="molecule type" value="Genomic_DNA"/>
</dbReference>
<keyword evidence="3" id="KW-1185">Reference proteome</keyword>
<accession>A0A1M5U0R4</accession>
<feature type="region of interest" description="Disordered" evidence="1">
    <location>
        <begin position="33"/>
        <end position="58"/>
    </location>
</feature>
<dbReference type="RefSeq" id="WP_158281639.1">
    <property type="nucleotide sequence ID" value="NZ_FQXR01000003.1"/>
</dbReference>
<dbReference type="AlphaFoldDB" id="A0A1M5U0R4"/>
<evidence type="ECO:0000313" key="3">
    <source>
        <dbReference type="Proteomes" id="UP000184389"/>
    </source>
</evidence>
<evidence type="ECO:0000256" key="1">
    <source>
        <dbReference type="SAM" id="MobiDB-lite"/>
    </source>
</evidence>
<dbReference type="Proteomes" id="UP000184389">
    <property type="component" value="Unassembled WGS sequence"/>
</dbReference>
<reference evidence="2 3" key="1">
    <citation type="submission" date="2016-11" db="EMBL/GenBank/DDBJ databases">
        <authorList>
            <person name="Jaros S."/>
            <person name="Januszkiewicz K."/>
            <person name="Wedrychowicz H."/>
        </authorList>
    </citation>
    <scope>NUCLEOTIDE SEQUENCE [LARGE SCALE GENOMIC DNA]</scope>
    <source>
        <strain evidence="2 3">DSM 13106</strain>
    </source>
</reference>
<sequence>MIIGEYLKKNDIDTYRELKNIGRMQKKKDIKLGDRPERLMQHDSYRKQGRRVRQVKWG</sequence>
<feature type="compositionally biased region" description="Basic residues" evidence="1">
    <location>
        <begin position="47"/>
        <end position="58"/>
    </location>
</feature>